<dbReference type="AlphaFoldDB" id="A0A8H6EDM6"/>
<feature type="region of interest" description="Disordered" evidence="1">
    <location>
        <begin position="1"/>
        <end position="23"/>
    </location>
</feature>
<dbReference type="EMBL" id="JABFCT010000026">
    <property type="protein sequence ID" value="KAF5868263.1"/>
    <property type="molecule type" value="Genomic_DNA"/>
</dbReference>
<keyword evidence="3" id="KW-1185">Reference proteome</keyword>
<dbReference type="Proteomes" id="UP000531561">
    <property type="component" value="Unassembled WGS sequence"/>
</dbReference>
<dbReference type="SUPFAM" id="SSF54695">
    <property type="entry name" value="POZ domain"/>
    <property type="match status" value="1"/>
</dbReference>
<reference evidence="2 3" key="1">
    <citation type="journal article" date="2020" name="Phytopathology">
        <title>A high-quality genome resource of Botrytis fragariae, a new and rapidly spreading fungal pathogen causing strawberry gray mold in the U.S.A.</title>
        <authorList>
            <person name="Wu Y."/>
            <person name="Saski C.A."/>
            <person name="Schnabel G."/>
            <person name="Xiao S."/>
            <person name="Hu M."/>
        </authorList>
    </citation>
    <scope>NUCLEOTIDE SEQUENCE [LARGE SCALE GENOMIC DNA]</scope>
    <source>
        <strain evidence="2 3">BVB16</strain>
    </source>
</reference>
<evidence type="ECO:0000313" key="2">
    <source>
        <dbReference type="EMBL" id="KAF5868263.1"/>
    </source>
</evidence>
<proteinExistence type="predicted"/>
<gene>
    <name evidence="2" type="ORF">Bfra_007460</name>
</gene>
<evidence type="ECO:0000256" key="1">
    <source>
        <dbReference type="SAM" id="MobiDB-lite"/>
    </source>
</evidence>
<sequence>MSLKRSRLPPADEEHDDDPFKEPWTPFTEANALISVLGTELIRVVVGKNSYQKVFHVHKNILFDKIPCFKQLSKNNRKIVEFPNQVPSTFDVLVEWAHTDCLRGIEMLGGDDQDFVQYRSWDPVCLYQLAEELLLPGLMDRVMEVQRRFDDLHCASYDPDGLKEIYGKTSKNSKFRQYTAEVVAHVVRNNAEEEIPTPDLVSAMENKDLASDYLSISRRATIKDPRKGSGCRFHMHEKNEKCSAKDHRWEGKATILSLEQIKEKRLPPAKRPRLFRSSQES</sequence>
<name>A0A8H6EDM6_9HELO</name>
<dbReference type="Gene3D" id="3.30.710.10">
    <property type="entry name" value="Potassium Channel Kv1.1, Chain A"/>
    <property type="match status" value="1"/>
</dbReference>
<evidence type="ECO:0000313" key="3">
    <source>
        <dbReference type="Proteomes" id="UP000531561"/>
    </source>
</evidence>
<dbReference type="InterPro" id="IPR011333">
    <property type="entry name" value="SKP1/BTB/POZ_sf"/>
</dbReference>
<dbReference type="OrthoDB" id="194443at2759"/>
<organism evidence="2 3">
    <name type="scientific">Botrytis fragariae</name>
    <dbReference type="NCBI Taxonomy" id="1964551"/>
    <lineage>
        <taxon>Eukaryota</taxon>
        <taxon>Fungi</taxon>
        <taxon>Dikarya</taxon>
        <taxon>Ascomycota</taxon>
        <taxon>Pezizomycotina</taxon>
        <taxon>Leotiomycetes</taxon>
        <taxon>Helotiales</taxon>
        <taxon>Sclerotiniaceae</taxon>
        <taxon>Botrytis</taxon>
    </lineage>
</organism>
<dbReference type="RefSeq" id="XP_037187212.1">
    <property type="nucleotide sequence ID" value="XM_037337832.1"/>
</dbReference>
<comment type="caution">
    <text evidence="2">The sequence shown here is derived from an EMBL/GenBank/DDBJ whole genome shotgun (WGS) entry which is preliminary data.</text>
</comment>
<evidence type="ECO:0008006" key="4">
    <source>
        <dbReference type="Google" id="ProtNLM"/>
    </source>
</evidence>
<feature type="region of interest" description="Disordered" evidence="1">
    <location>
        <begin position="260"/>
        <end position="281"/>
    </location>
</feature>
<protein>
    <recommendedName>
        <fullName evidence="4">BTB domain-containing protein</fullName>
    </recommendedName>
</protein>
<dbReference type="GeneID" id="59261524"/>
<accession>A0A8H6EDM6</accession>